<evidence type="ECO:0000313" key="2">
    <source>
        <dbReference type="Proteomes" id="UP001144673"/>
    </source>
</evidence>
<name>A0A9W8Q6A3_AKAMU</name>
<proteinExistence type="predicted"/>
<organism evidence="1 2">
    <name type="scientific">Akanthomyces muscarius</name>
    <name type="common">Entomopathogenic fungus</name>
    <name type="synonym">Lecanicillium muscarium</name>
    <dbReference type="NCBI Taxonomy" id="2231603"/>
    <lineage>
        <taxon>Eukaryota</taxon>
        <taxon>Fungi</taxon>
        <taxon>Dikarya</taxon>
        <taxon>Ascomycota</taxon>
        <taxon>Pezizomycotina</taxon>
        <taxon>Sordariomycetes</taxon>
        <taxon>Hypocreomycetidae</taxon>
        <taxon>Hypocreales</taxon>
        <taxon>Cordycipitaceae</taxon>
        <taxon>Akanthomyces</taxon>
    </lineage>
</organism>
<evidence type="ECO:0000313" key="1">
    <source>
        <dbReference type="EMBL" id="KAJ4147184.1"/>
    </source>
</evidence>
<dbReference type="KEGG" id="amus:LMH87_001724"/>
<dbReference type="Proteomes" id="UP001144673">
    <property type="component" value="Chromosome 3"/>
</dbReference>
<sequence length="88" mass="9799">MLAAIKTRRVMRPSRDSGHQIYLGLRCYDLRPFVTCPFHAAFPSLTSFQGRVSLLTQNSATANSYKVPVHAVQRGHLPVLVVAKTNYA</sequence>
<keyword evidence="2" id="KW-1185">Reference proteome</keyword>
<gene>
    <name evidence="1" type="ORF">LMH87_001724</name>
</gene>
<comment type="caution">
    <text evidence="1">The sequence shown here is derived from an EMBL/GenBank/DDBJ whole genome shotgun (WGS) entry which is preliminary data.</text>
</comment>
<accession>A0A9W8Q6A3</accession>
<dbReference type="RefSeq" id="XP_056050125.1">
    <property type="nucleotide sequence ID" value="XM_056193048.1"/>
</dbReference>
<reference evidence="1" key="1">
    <citation type="journal article" date="2023" name="Access Microbiol">
        <title>De-novo genome assembly for Akanthomyces muscarius, a biocontrol agent of insect agricultural pests.</title>
        <authorList>
            <person name="Erdos Z."/>
            <person name="Studholme D.J."/>
            <person name="Raymond B."/>
            <person name="Sharma M."/>
        </authorList>
    </citation>
    <scope>NUCLEOTIDE SEQUENCE</scope>
    <source>
        <strain evidence="1">Ve6</strain>
    </source>
</reference>
<protein>
    <submittedName>
        <fullName evidence="1">Uncharacterized protein</fullName>
    </submittedName>
</protein>
<dbReference type="EMBL" id="JAJHUN010000010">
    <property type="protein sequence ID" value="KAJ4147184.1"/>
    <property type="molecule type" value="Genomic_DNA"/>
</dbReference>
<dbReference type="AlphaFoldDB" id="A0A9W8Q6A3"/>
<dbReference type="GeneID" id="80888883"/>